<dbReference type="CDD" id="cd00041">
    <property type="entry name" value="CUB"/>
    <property type="match status" value="1"/>
</dbReference>
<protein>
    <recommendedName>
        <fullName evidence="3">CUB domain-containing protein</fullName>
    </recommendedName>
</protein>
<name>A0A3P6NX91_9BILA</name>
<evidence type="ECO:0000259" key="3">
    <source>
        <dbReference type="PROSITE" id="PS01180"/>
    </source>
</evidence>
<dbReference type="OrthoDB" id="9105033at2759"/>
<evidence type="ECO:0000313" key="4">
    <source>
        <dbReference type="EMBL" id="VDK28269.1"/>
    </source>
</evidence>
<sequence>MQFKDGGDASHPVLGRYCNSKRPDGPIVSSGPKMVIQFHSNQSVNGKGFKIHYSAGMFCTFKEWMKCLVAG</sequence>
<feature type="domain" description="CUB" evidence="3">
    <location>
        <begin position="1"/>
        <end position="56"/>
    </location>
</feature>
<dbReference type="Gene3D" id="2.60.120.290">
    <property type="entry name" value="Spermadhesin, CUB domain"/>
    <property type="match status" value="1"/>
</dbReference>
<dbReference type="Pfam" id="PF00431">
    <property type="entry name" value="CUB"/>
    <property type="match status" value="1"/>
</dbReference>
<dbReference type="Proteomes" id="UP000271098">
    <property type="component" value="Unassembled WGS sequence"/>
</dbReference>
<evidence type="ECO:0000256" key="2">
    <source>
        <dbReference type="PROSITE-ProRule" id="PRU00059"/>
    </source>
</evidence>
<keyword evidence="1" id="KW-1015">Disulfide bond</keyword>
<dbReference type="InterPro" id="IPR035914">
    <property type="entry name" value="Sperma_CUB_dom_sf"/>
</dbReference>
<dbReference type="PROSITE" id="PS01180">
    <property type="entry name" value="CUB"/>
    <property type="match status" value="1"/>
</dbReference>
<organism evidence="4 5">
    <name type="scientific">Gongylonema pulchrum</name>
    <dbReference type="NCBI Taxonomy" id="637853"/>
    <lineage>
        <taxon>Eukaryota</taxon>
        <taxon>Metazoa</taxon>
        <taxon>Ecdysozoa</taxon>
        <taxon>Nematoda</taxon>
        <taxon>Chromadorea</taxon>
        <taxon>Rhabditida</taxon>
        <taxon>Spirurina</taxon>
        <taxon>Spiruromorpha</taxon>
        <taxon>Spiruroidea</taxon>
        <taxon>Gongylonematidae</taxon>
        <taxon>Gongylonema</taxon>
    </lineage>
</organism>
<dbReference type="EMBL" id="UYRT01000495">
    <property type="protein sequence ID" value="VDK28269.1"/>
    <property type="molecule type" value="Genomic_DNA"/>
</dbReference>
<proteinExistence type="predicted"/>
<keyword evidence="5" id="KW-1185">Reference proteome</keyword>
<dbReference type="AlphaFoldDB" id="A0A3P6NX91"/>
<dbReference type="SUPFAM" id="SSF49854">
    <property type="entry name" value="Spermadhesin, CUB domain"/>
    <property type="match status" value="1"/>
</dbReference>
<accession>A0A3P6NX91</accession>
<evidence type="ECO:0000313" key="5">
    <source>
        <dbReference type="Proteomes" id="UP000271098"/>
    </source>
</evidence>
<reference evidence="4 5" key="1">
    <citation type="submission" date="2018-11" db="EMBL/GenBank/DDBJ databases">
        <authorList>
            <consortium name="Pathogen Informatics"/>
        </authorList>
    </citation>
    <scope>NUCLEOTIDE SEQUENCE [LARGE SCALE GENOMIC DNA]</scope>
</reference>
<evidence type="ECO:0000256" key="1">
    <source>
        <dbReference type="ARBA" id="ARBA00023157"/>
    </source>
</evidence>
<gene>
    <name evidence="4" type="ORF">GPUH_LOCUS539</name>
</gene>
<dbReference type="InterPro" id="IPR000859">
    <property type="entry name" value="CUB_dom"/>
</dbReference>
<comment type="caution">
    <text evidence="2">Lacks conserved residue(s) required for the propagation of feature annotation.</text>
</comment>